<evidence type="ECO:0000256" key="2">
    <source>
        <dbReference type="ARBA" id="ARBA00006375"/>
    </source>
</evidence>
<evidence type="ECO:0000256" key="4">
    <source>
        <dbReference type="ARBA" id="ARBA00022692"/>
    </source>
</evidence>
<protein>
    <submittedName>
        <fullName evidence="10">Mitochondrial uncoupling protein 3</fullName>
    </submittedName>
</protein>
<gene>
    <name evidence="10" type="ORF">KP79_PYT06723</name>
</gene>
<evidence type="ECO:0000256" key="7">
    <source>
        <dbReference type="ARBA" id="ARBA00023136"/>
    </source>
</evidence>
<evidence type="ECO:0000256" key="5">
    <source>
        <dbReference type="ARBA" id="ARBA00022737"/>
    </source>
</evidence>
<evidence type="ECO:0000313" key="11">
    <source>
        <dbReference type="Proteomes" id="UP000242188"/>
    </source>
</evidence>
<dbReference type="InterPro" id="IPR002067">
    <property type="entry name" value="MCP"/>
</dbReference>
<keyword evidence="6" id="KW-1133">Transmembrane helix</keyword>
<keyword evidence="11" id="KW-1185">Reference proteome</keyword>
<dbReference type="Pfam" id="PF00153">
    <property type="entry name" value="Mito_carr"/>
    <property type="match status" value="3"/>
</dbReference>
<dbReference type="PRINTS" id="PR00784">
    <property type="entry name" value="MTUNCOUPLING"/>
</dbReference>
<dbReference type="SUPFAM" id="SSF103506">
    <property type="entry name" value="Mitochondrial carrier"/>
    <property type="match status" value="1"/>
</dbReference>
<comment type="similarity">
    <text evidence="2 9">Belongs to the mitochondrial carrier (TC 2.A.29) family.</text>
</comment>
<feature type="repeat" description="Solcar" evidence="8">
    <location>
        <begin position="13"/>
        <end position="103"/>
    </location>
</feature>
<name>A0A210QN73_MIZYE</name>
<dbReference type="Proteomes" id="UP000242188">
    <property type="component" value="Unassembled WGS sequence"/>
</dbReference>
<dbReference type="EMBL" id="NEDP02002733">
    <property type="protein sequence ID" value="OWF50193.1"/>
    <property type="molecule type" value="Genomic_DNA"/>
</dbReference>
<comment type="subcellular location">
    <subcellularLocation>
        <location evidence="1">Membrane</location>
        <topology evidence="1">Multi-pass membrane protein</topology>
    </subcellularLocation>
</comment>
<evidence type="ECO:0000256" key="9">
    <source>
        <dbReference type="RuleBase" id="RU000488"/>
    </source>
</evidence>
<evidence type="ECO:0000256" key="8">
    <source>
        <dbReference type="PROSITE-ProRule" id="PRU00282"/>
    </source>
</evidence>
<evidence type="ECO:0000256" key="1">
    <source>
        <dbReference type="ARBA" id="ARBA00004141"/>
    </source>
</evidence>
<dbReference type="PANTHER" id="PTHR45618">
    <property type="entry name" value="MITOCHONDRIAL DICARBOXYLATE CARRIER-RELATED"/>
    <property type="match status" value="1"/>
</dbReference>
<dbReference type="GO" id="GO:0016020">
    <property type="term" value="C:membrane"/>
    <property type="evidence" value="ECO:0007669"/>
    <property type="project" value="UniProtKB-SubCell"/>
</dbReference>
<proteinExistence type="inferred from homology"/>
<keyword evidence="5" id="KW-0677">Repeat</keyword>
<organism evidence="10 11">
    <name type="scientific">Mizuhopecten yessoensis</name>
    <name type="common">Japanese scallop</name>
    <name type="synonym">Patinopecten yessoensis</name>
    <dbReference type="NCBI Taxonomy" id="6573"/>
    <lineage>
        <taxon>Eukaryota</taxon>
        <taxon>Metazoa</taxon>
        <taxon>Spiralia</taxon>
        <taxon>Lophotrochozoa</taxon>
        <taxon>Mollusca</taxon>
        <taxon>Bivalvia</taxon>
        <taxon>Autobranchia</taxon>
        <taxon>Pteriomorphia</taxon>
        <taxon>Pectinida</taxon>
        <taxon>Pectinoidea</taxon>
        <taxon>Pectinidae</taxon>
        <taxon>Mizuhopecten</taxon>
    </lineage>
</organism>
<dbReference type="PROSITE" id="PS50920">
    <property type="entry name" value="SOLCAR"/>
    <property type="match status" value="3"/>
</dbReference>
<evidence type="ECO:0000256" key="6">
    <source>
        <dbReference type="ARBA" id="ARBA00022989"/>
    </source>
</evidence>
<evidence type="ECO:0000256" key="3">
    <source>
        <dbReference type="ARBA" id="ARBA00022448"/>
    </source>
</evidence>
<comment type="caution">
    <text evidence="10">The sequence shown here is derived from an EMBL/GenBank/DDBJ whole genome shotgun (WGS) entry which is preliminary data.</text>
</comment>
<dbReference type="GO" id="GO:0055085">
    <property type="term" value="P:transmembrane transport"/>
    <property type="evidence" value="ECO:0007669"/>
    <property type="project" value="InterPro"/>
</dbReference>
<keyword evidence="7 8" id="KW-0472">Membrane</keyword>
<dbReference type="STRING" id="6573.A0A210QN73"/>
<keyword evidence="3 9" id="KW-0813">Transport</keyword>
<dbReference type="InterPro" id="IPR050391">
    <property type="entry name" value="Mito_Metabolite_Transporter"/>
</dbReference>
<dbReference type="AlphaFoldDB" id="A0A210QN73"/>
<accession>A0A210QN73</accession>
<dbReference type="OrthoDB" id="448427at2759"/>
<feature type="repeat" description="Solcar" evidence="8">
    <location>
        <begin position="116"/>
        <end position="205"/>
    </location>
</feature>
<reference evidence="10 11" key="1">
    <citation type="journal article" date="2017" name="Nat. Ecol. Evol.">
        <title>Scallop genome provides insights into evolution of bilaterian karyotype and development.</title>
        <authorList>
            <person name="Wang S."/>
            <person name="Zhang J."/>
            <person name="Jiao W."/>
            <person name="Li J."/>
            <person name="Xun X."/>
            <person name="Sun Y."/>
            <person name="Guo X."/>
            <person name="Huan P."/>
            <person name="Dong B."/>
            <person name="Zhang L."/>
            <person name="Hu X."/>
            <person name="Sun X."/>
            <person name="Wang J."/>
            <person name="Zhao C."/>
            <person name="Wang Y."/>
            <person name="Wang D."/>
            <person name="Huang X."/>
            <person name="Wang R."/>
            <person name="Lv J."/>
            <person name="Li Y."/>
            <person name="Zhang Z."/>
            <person name="Liu B."/>
            <person name="Lu W."/>
            <person name="Hui Y."/>
            <person name="Liang J."/>
            <person name="Zhou Z."/>
            <person name="Hou R."/>
            <person name="Li X."/>
            <person name="Liu Y."/>
            <person name="Li H."/>
            <person name="Ning X."/>
            <person name="Lin Y."/>
            <person name="Zhao L."/>
            <person name="Xing Q."/>
            <person name="Dou J."/>
            <person name="Li Y."/>
            <person name="Mao J."/>
            <person name="Guo H."/>
            <person name="Dou H."/>
            <person name="Li T."/>
            <person name="Mu C."/>
            <person name="Jiang W."/>
            <person name="Fu Q."/>
            <person name="Fu X."/>
            <person name="Miao Y."/>
            <person name="Liu J."/>
            <person name="Yu Q."/>
            <person name="Li R."/>
            <person name="Liao H."/>
            <person name="Li X."/>
            <person name="Kong Y."/>
            <person name="Jiang Z."/>
            <person name="Chourrout D."/>
            <person name="Li R."/>
            <person name="Bao Z."/>
        </authorList>
    </citation>
    <scope>NUCLEOTIDE SEQUENCE [LARGE SCALE GENOMIC DNA]</scope>
    <source>
        <strain evidence="10 11">PY_sf001</strain>
    </source>
</reference>
<keyword evidence="4 8" id="KW-0812">Transmembrane</keyword>
<dbReference type="InterPro" id="IPR023395">
    <property type="entry name" value="MCP_dom_sf"/>
</dbReference>
<evidence type="ECO:0000313" key="10">
    <source>
        <dbReference type="EMBL" id="OWF50193.1"/>
    </source>
</evidence>
<dbReference type="Gene3D" id="1.50.40.10">
    <property type="entry name" value="Mitochondrial carrier domain"/>
    <property type="match status" value="1"/>
</dbReference>
<sequence length="331" mass="36558">MSLSKETQPGLVKNLACAGTAACIADCLTFPLDTAKVILQVQGENMSVVSSGAPRYHGVFGTIRTIAREEGARRLYSGLVPGLHRQMCFSSIRLGGYDEVKKQYKGLIYNDINKKDNLFIRISSAITTGSVCVWFAQPTDVVKVRMQAQSKGVPNRYSGCIDAYRTIAKQEGVRHGLWKGVLPNTARTSIINVGEIVTYDMLKTNIISRNLLSDSLPCHFVAAFGAGFCATVVASPVDVIKTRFMNAEEGRYKGALDCAIKMFNENGFRTFYKGFTPSFIRLGSWNVATFVCYEQIKRLALEPRSTLRVSPLAKAHCDVNETRVQHFAQTE</sequence>
<dbReference type="InterPro" id="IPR018108">
    <property type="entry name" value="MCP_transmembrane"/>
</dbReference>
<feature type="repeat" description="Solcar" evidence="8">
    <location>
        <begin position="214"/>
        <end position="299"/>
    </location>
</feature>